<dbReference type="RefSeq" id="WP_088563737.1">
    <property type="nucleotide sequence ID" value="NZ_CP020946.1"/>
</dbReference>
<dbReference type="GO" id="GO:0022904">
    <property type="term" value="P:respiratory electron transport chain"/>
    <property type="evidence" value="ECO:0007669"/>
    <property type="project" value="TreeGrafter"/>
</dbReference>
<evidence type="ECO:0000313" key="5">
    <source>
        <dbReference type="EMBL" id="ASD62059.1"/>
    </source>
</evidence>
<dbReference type="GO" id="GO:0009060">
    <property type="term" value="P:aerobic respiration"/>
    <property type="evidence" value="ECO:0007669"/>
    <property type="project" value="TreeGrafter"/>
</dbReference>
<dbReference type="PANTHER" id="PTHR11921">
    <property type="entry name" value="SUCCINATE DEHYDROGENASE IRON-SULFUR PROTEIN"/>
    <property type="match status" value="1"/>
</dbReference>
<comment type="cofactor">
    <cofactor evidence="3">
        <name>[2Fe-2S] cluster</name>
        <dbReference type="ChEBI" id="CHEBI:190135"/>
    </cofactor>
</comment>
<accession>A0A1Z3N3N0</accession>
<dbReference type="InterPro" id="IPR036010">
    <property type="entry name" value="2Fe-2S_ferredoxin-like_sf"/>
</dbReference>
<protein>
    <submittedName>
        <fullName evidence="5">Succinate dehydrogenase/fumarate reductase iron-sulfur subunit</fullName>
    </submittedName>
</protein>
<dbReference type="InterPro" id="IPR009051">
    <property type="entry name" value="Helical_ferredxn"/>
</dbReference>
<dbReference type="Proteomes" id="UP000197003">
    <property type="component" value="Chromosome"/>
</dbReference>
<evidence type="ECO:0000313" key="6">
    <source>
        <dbReference type="Proteomes" id="UP000197003"/>
    </source>
</evidence>
<dbReference type="PROSITE" id="PS51379">
    <property type="entry name" value="4FE4S_FER_2"/>
    <property type="match status" value="1"/>
</dbReference>
<dbReference type="EMBL" id="CP020946">
    <property type="protein sequence ID" value="ASD62059.1"/>
    <property type="molecule type" value="Genomic_DNA"/>
</dbReference>
<dbReference type="OrthoDB" id="5290986at2"/>
<proteinExistence type="inferred from homology"/>
<dbReference type="AlphaFoldDB" id="A0A1Z3N3N0"/>
<dbReference type="GO" id="GO:0051537">
    <property type="term" value="F:2 iron, 2 sulfur cluster binding"/>
    <property type="evidence" value="ECO:0007669"/>
    <property type="project" value="InterPro"/>
</dbReference>
<dbReference type="Pfam" id="PF13085">
    <property type="entry name" value="Fer2_3"/>
    <property type="match status" value="1"/>
</dbReference>
<dbReference type="InterPro" id="IPR025192">
    <property type="entry name" value="Succ_DH/fum_Rdtase_N"/>
</dbReference>
<dbReference type="InterPro" id="IPR050573">
    <property type="entry name" value="SDH/FRD_Iron-Sulfur"/>
</dbReference>
<dbReference type="Gene3D" id="1.10.1060.10">
    <property type="entry name" value="Alpha-helical ferredoxin"/>
    <property type="match status" value="1"/>
</dbReference>
<reference evidence="5 6" key="1">
    <citation type="submission" date="2017-04" db="EMBL/GenBank/DDBJ databases">
        <title>Whole genome sequence of Bdellovibrio bacteriovorus strain SSB218315.</title>
        <authorList>
            <person name="Oyedara O."/>
            <person name="Rodriguez-Perez M.A."/>
        </authorList>
    </citation>
    <scope>NUCLEOTIDE SEQUENCE [LARGE SCALE GENOMIC DNA]</scope>
    <source>
        <strain evidence="5 6">SSB218315</strain>
    </source>
</reference>
<name>A0A1Z3N3N0_BDEBC</name>
<dbReference type="InterPro" id="IPR017896">
    <property type="entry name" value="4Fe4S_Fe-S-bd"/>
</dbReference>
<dbReference type="SUPFAM" id="SSF54292">
    <property type="entry name" value="2Fe-2S ferredoxin-like"/>
    <property type="match status" value="1"/>
</dbReference>
<dbReference type="InterPro" id="IPR012675">
    <property type="entry name" value="Beta-grasp_dom_sf"/>
</dbReference>
<comment type="cofactor">
    <cofactor evidence="1">
        <name>[3Fe-4S] cluster</name>
        <dbReference type="ChEBI" id="CHEBI:21137"/>
    </cofactor>
</comment>
<dbReference type="Pfam" id="PF13183">
    <property type="entry name" value="Fer4_8"/>
    <property type="match status" value="1"/>
</dbReference>
<evidence type="ECO:0000256" key="2">
    <source>
        <dbReference type="ARBA" id="ARBA00009433"/>
    </source>
</evidence>
<sequence length="262" mass="27933">MSGKHINLTLKVWRQKGPKDQGGFAEYQAKNVSEDASFLEMLDAVNEELVAKGDEPIAFDHDCREGICGTCGFVIDGEAHGPMKSTTVCQLHMRNFNDGATLTIEPFRAKAFPMIKDLMVDRSALDRIISSGGYISANTGNAVDANAILVPKADADEAMSSATCIGCGACVAACKNASAALFTSAKISHMALLPQGQVERKERAMRMVGAMDAEGFGACTTTGACEAACPKEIQLTNISRMNREFFVANVTKREKHKDGGAG</sequence>
<dbReference type="SUPFAM" id="SSF46548">
    <property type="entry name" value="alpha-helical ferredoxin"/>
    <property type="match status" value="1"/>
</dbReference>
<gene>
    <name evidence="5" type="ORF">B9G79_00035</name>
</gene>
<dbReference type="PANTHER" id="PTHR11921:SF41">
    <property type="entry name" value="SUCCINATE DEHYDROGENASE"/>
    <property type="match status" value="1"/>
</dbReference>
<dbReference type="PROSITE" id="PS00197">
    <property type="entry name" value="2FE2S_FER_1"/>
    <property type="match status" value="1"/>
</dbReference>
<organism evidence="5 6">
    <name type="scientific">Bdellovibrio bacteriovorus</name>
    <dbReference type="NCBI Taxonomy" id="959"/>
    <lineage>
        <taxon>Bacteria</taxon>
        <taxon>Pseudomonadati</taxon>
        <taxon>Bdellovibrionota</taxon>
        <taxon>Bdellovibrionia</taxon>
        <taxon>Bdellovibrionales</taxon>
        <taxon>Pseudobdellovibrionaceae</taxon>
        <taxon>Bdellovibrio</taxon>
    </lineage>
</organism>
<dbReference type="GO" id="GO:0009055">
    <property type="term" value="F:electron transfer activity"/>
    <property type="evidence" value="ECO:0007669"/>
    <property type="project" value="InterPro"/>
</dbReference>
<feature type="domain" description="4Fe-4S ferredoxin-type" evidence="4">
    <location>
        <begin position="155"/>
        <end position="185"/>
    </location>
</feature>
<dbReference type="Gene3D" id="3.10.20.30">
    <property type="match status" value="1"/>
</dbReference>
<evidence type="ECO:0000256" key="1">
    <source>
        <dbReference type="ARBA" id="ARBA00001927"/>
    </source>
</evidence>
<dbReference type="NCBIfam" id="NF005746">
    <property type="entry name" value="PRK07570.1"/>
    <property type="match status" value="1"/>
</dbReference>
<comment type="similarity">
    <text evidence="2">Belongs to the succinate dehydrogenase/fumarate reductase iron-sulfur protein family.</text>
</comment>
<dbReference type="InterPro" id="IPR006058">
    <property type="entry name" value="2Fe2S_fd_BS"/>
</dbReference>
<evidence type="ECO:0000256" key="3">
    <source>
        <dbReference type="ARBA" id="ARBA00034078"/>
    </source>
</evidence>
<evidence type="ECO:0000259" key="4">
    <source>
        <dbReference type="PROSITE" id="PS51379"/>
    </source>
</evidence>